<gene>
    <name evidence="4" type="primary">HaOG201998</name>
    <name evidence="4" type="ORF">TNCT_4241</name>
</gene>
<dbReference type="GO" id="GO:0004386">
    <property type="term" value="F:helicase activity"/>
    <property type="evidence" value="ECO:0007669"/>
    <property type="project" value="UniProtKB-KW"/>
</dbReference>
<feature type="region of interest" description="Disordered" evidence="1">
    <location>
        <begin position="1"/>
        <end position="38"/>
    </location>
</feature>
<dbReference type="Proteomes" id="UP000887116">
    <property type="component" value="Unassembled WGS sequence"/>
</dbReference>
<keyword evidence="4" id="KW-0547">Nucleotide-binding</keyword>
<dbReference type="Gene3D" id="3.90.70.120">
    <property type="match status" value="1"/>
</dbReference>
<evidence type="ECO:0000313" key="4">
    <source>
        <dbReference type="EMBL" id="GFQ82358.1"/>
    </source>
</evidence>
<name>A0A8X6FK65_TRICU</name>
<evidence type="ECO:0000256" key="1">
    <source>
        <dbReference type="SAM" id="MobiDB-lite"/>
    </source>
</evidence>
<dbReference type="OrthoDB" id="416437at2759"/>
<organism evidence="4 5">
    <name type="scientific">Trichonephila clavata</name>
    <name type="common">Joro spider</name>
    <name type="synonym">Nephila clavata</name>
    <dbReference type="NCBI Taxonomy" id="2740835"/>
    <lineage>
        <taxon>Eukaryota</taxon>
        <taxon>Metazoa</taxon>
        <taxon>Ecdysozoa</taxon>
        <taxon>Arthropoda</taxon>
        <taxon>Chelicerata</taxon>
        <taxon>Arachnida</taxon>
        <taxon>Araneae</taxon>
        <taxon>Araneomorphae</taxon>
        <taxon>Entelegynae</taxon>
        <taxon>Araneoidea</taxon>
        <taxon>Nephilidae</taxon>
        <taxon>Trichonephila</taxon>
    </lineage>
</organism>
<evidence type="ECO:0000259" key="3">
    <source>
        <dbReference type="Pfam" id="PF20209"/>
    </source>
</evidence>
<feature type="domain" description="DUF6570" evidence="3">
    <location>
        <begin position="127"/>
        <end position="185"/>
    </location>
</feature>
<dbReference type="Pfam" id="PF14214">
    <property type="entry name" value="Helitron_like_N"/>
    <property type="match status" value="1"/>
</dbReference>
<dbReference type="InterPro" id="IPR046700">
    <property type="entry name" value="DUF6570"/>
</dbReference>
<sequence>MHNSQVRADETPEQREVRLRALRTHNSQVRADENPEQREARLSAYRMHSSQVRKSEKSQIEAFNKTINIFCDKVCDICTKRCNPNQVTNHKINLSTTSYLPAELTSKGTILLCHRCKKHLTIKKTSGPAKAYWNNLDPGEVPDAIKQLTQPEQRLLSRIIPFVKIVKYDGLFGQSTDSIGMVVITEHLENLNISREYNISRPRVYEALRWLINNNPLYQDVIIDNDAQILQEDLIRVTQAINENAQNNNQALLEPATVSTVGEATNINDAYKMINNSIRVLRASWHQGNNQVFNTNHAGSQCCAMVLANITRAAILAPHSWTNNILNTNILEGDAIYAEIRQLSIDNPLVPPIDKTDYLEICHFGVIRDSFVMYSCSFRIVYDEETDLVGCLRDSVNKQDFGMTLKEALTTMFTNHKADVLIATSKSLGVMNYNDKYYFTDSHACGPDGSSASDTYGKACVVECGSLDDLVQVCKRATGSVMAPIDSTQPTEEQVLDVLNNVNKITRKTTDNIVNVAYERKAEEFAWFFLLPYGVNGLNQPRNIKISPLDYFQYRILGNDTRFQRNDYLFYALSMFEYHRVKSTISACCKKVEGQDGKVDDVHLYLKNLRGSVAYWQTSLNELLAQIRCLGPPTYFLTFSCNDINWLDMRESLLIANGRPMDNPQDLDIIATQRLIEQYPVITTGGELNSRIVRIPMVVWVEGHASFDTEEGLQQLNKVCSCELPSETSELHDLIKKNQLHKHTHTCYKNSSESPTCRFGFPRKECTETHLVSHSSDEFIRNGGRICILKRGPEDGWVNYNPTLIKV</sequence>
<keyword evidence="4" id="KW-0347">Helicase</keyword>
<evidence type="ECO:0000259" key="2">
    <source>
        <dbReference type="Pfam" id="PF14214"/>
    </source>
</evidence>
<keyword evidence="5" id="KW-1185">Reference proteome</keyword>
<reference evidence="4" key="1">
    <citation type="submission" date="2020-07" db="EMBL/GenBank/DDBJ databases">
        <title>Multicomponent nature underlies the extraordinary mechanical properties of spider dragline silk.</title>
        <authorList>
            <person name="Kono N."/>
            <person name="Nakamura H."/>
            <person name="Mori M."/>
            <person name="Yoshida Y."/>
            <person name="Ohtoshi R."/>
            <person name="Malay A.D."/>
            <person name="Moran D.A.P."/>
            <person name="Tomita M."/>
            <person name="Numata K."/>
            <person name="Arakawa K."/>
        </authorList>
    </citation>
    <scope>NUCLEOTIDE SEQUENCE</scope>
</reference>
<dbReference type="EMBL" id="BMAO01002665">
    <property type="protein sequence ID" value="GFQ82358.1"/>
    <property type="molecule type" value="Genomic_DNA"/>
</dbReference>
<evidence type="ECO:0000313" key="5">
    <source>
        <dbReference type="Proteomes" id="UP000887116"/>
    </source>
</evidence>
<dbReference type="InterPro" id="IPR025476">
    <property type="entry name" value="Helitron_helicase-like"/>
</dbReference>
<proteinExistence type="predicted"/>
<comment type="caution">
    <text evidence="4">The sequence shown here is derived from an EMBL/GenBank/DDBJ whole genome shotgun (WGS) entry which is preliminary data.</text>
</comment>
<keyword evidence="4" id="KW-0378">Hydrolase</keyword>
<dbReference type="Pfam" id="PF20209">
    <property type="entry name" value="DUF6570"/>
    <property type="match status" value="1"/>
</dbReference>
<feature type="compositionally biased region" description="Basic and acidic residues" evidence="1">
    <location>
        <begin position="7"/>
        <end position="19"/>
    </location>
</feature>
<feature type="domain" description="Helitron helicase-like" evidence="2">
    <location>
        <begin position="594"/>
        <end position="664"/>
    </location>
</feature>
<keyword evidence="4" id="KW-0067">ATP-binding</keyword>
<protein>
    <submittedName>
        <fullName evidence="4">ATP-dependent DNA helicase</fullName>
    </submittedName>
</protein>
<dbReference type="AlphaFoldDB" id="A0A8X6FK65"/>
<accession>A0A8X6FK65</accession>